<evidence type="ECO:0000313" key="1">
    <source>
        <dbReference type="EMBL" id="MBK1704216.1"/>
    </source>
</evidence>
<reference evidence="1" key="1">
    <citation type="submission" date="2017-08" db="EMBL/GenBank/DDBJ databases">
        <authorList>
            <person name="Imhoff J.F."/>
            <person name="Rahn T."/>
            <person name="Kuenzel S."/>
            <person name="Neulinger S.C."/>
        </authorList>
    </citation>
    <scope>NUCLEOTIDE SEQUENCE</scope>
    <source>
        <strain evidence="1">DSM 11080</strain>
    </source>
</reference>
<dbReference type="Gene3D" id="3.20.80.10">
    <property type="entry name" value="Regulatory factor, effector binding domain"/>
    <property type="match status" value="2"/>
</dbReference>
<dbReference type="EMBL" id="NRSJ01000008">
    <property type="protein sequence ID" value="MBK1704216.1"/>
    <property type="molecule type" value="Genomic_DNA"/>
</dbReference>
<dbReference type="InterPro" id="IPR006917">
    <property type="entry name" value="SOUL_heme-bd"/>
</dbReference>
<dbReference type="PANTHER" id="PTHR11220">
    <property type="entry name" value="HEME-BINDING PROTEIN-RELATED"/>
    <property type="match status" value="1"/>
</dbReference>
<protein>
    <submittedName>
        <fullName evidence="1">Heme-binding protein</fullName>
    </submittedName>
</protein>
<dbReference type="PANTHER" id="PTHR11220:SF58">
    <property type="entry name" value="SOUL HEME-BINDING FAMILY PROTEIN"/>
    <property type="match status" value="1"/>
</dbReference>
<evidence type="ECO:0000313" key="2">
    <source>
        <dbReference type="Proteomes" id="UP001296776"/>
    </source>
</evidence>
<dbReference type="InterPro" id="IPR011256">
    <property type="entry name" value="Reg_factor_effector_dom_sf"/>
</dbReference>
<reference evidence="1" key="2">
    <citation type="journal article" date="2020" name="Microorganisms">
        <title>Osmotic Adaptation and Compatible Solute Biosynthesis of Phototrophic Bacteria as Revealed from Genome Analyses.</title>
        <authorList>
            <person name="Imhoff J.F."/>
            <person name="Rahn T."/>
            <person name="Kunzel S."/>
            <person name="Keller A."/>
            <person name="Neulinger S.C."/>
        </authorList>
    </citation>
    <scope>NUCLEOTIDE SEQUENCE</scope>
    <source>
        <strain evidence="1">DSM 11080</strain>
    </source>
</reference>
<dbReference type="SUPFAM" id="SSF55136">
    <property type="entry name" value="Probable bacterial effector-binding domain"/>
    <property type="match status" value="2"/>
</dbReference>
<dbReference type="Proteomes" id="UP001296776">
    <property type="component" value="Unassembled WGS sequence"/>
</dbReference>
<dbReference type="RefSeq" id="WP_200345396.1">
    <property type="nucleotide sequence ID" value="NZ_NRSJ01000008.1"/>
</dbReference>
<dbReference type="Pfam" id="PF04832">
    <property type="entry name" value="SOUL"/>
    <property type="match status" value="1"/>
</dbReference>
<comment type="caution">
    <text evidence="1">The sequence shown here is derived from an EMBL/GenBank/DDBJ whole genome shotgun (WGS) entry which is preliminary data.</text>
</comment>
<organism evidence="1 2">
    <name type="scientific">Halochromatium glycolicum</name>
    <dbReference type="NCBI Taxonomy" id="85075"/>
    <lineage>
        <taxon>Bacteria</taxon>
        <taxon>Pseudomonadati</taxon>
        <taxon>Pseudomonadota</taxon>
        <taxon>Gammaproteobacteria</taxon>
        <taxon>Chromatiales</taxon>
        <taxon>Chromatiaceae</taxon>
        <taxon>Halochromatium</taxon>
    </lineage>
</organism>
<keyword evidence="2" id="KW-1185">Reference proteome</keyword>
<name>A0AAJ0U2R1_9GAMM</name>
<dbReference type="AlphaFoldDB" id="A0AAJ0U2R1"/>
<proteinExistence type="predicted"/>
<sequence length="222" mass="24875">MKLILILIAGLLLAGLVGMLVFVYVIQNVETPDYEVLTKDGDFELRDYPPLVVAEIDTAGGRQQGLSSGFGPLARYIFAKERAGERIAMTAPVQQRAVAPGEKIAMTAPVTQTATEDDRWTVQFIMPSEYQLDDLPEPENSEVTLERMPARRMAAVRFSGRTNDQALAEQQQRLEDWLRKRDLKPIGAPVYAYYNDPFTPGPLRRNEVLYQISSDAETNDPN</sequence>
<gene>
    <name evidence="1" type="ORF">CKO40_06550</name>
</gene>
<accession>A0AAJ0U2R1</accession>